<feature type="region of interest" description="Disordered" evidence="1">
    <location>
        <begin position="105"/>
        <end position="127"/>
    </location>
</feature>
<sequence length="370" mass="43587">MILSCEGLKNLKKLLNIEKILKEYTFNKSQSFVKRLKQIFQAVYKIKEDIGQIEMNISQNTNPQTFIRLRALDKTIHNILITHHPTFCQKPEIINPLKTEEQEEGQASSKVCTKGGQSSKSCKQKEQETEEEVEEILDKLWIYGLNNMKISVQNLDEQIENYFDGKIFIWMKNKNSLLFVKKFQKIQLINLEYFKLYDCPLNSKSLRDIMRHWLSKKLDRFTLRILSLTNIKNYLPQIIHASHKIYKEITIWNFKINEPQMKRLLAAIKFIPNICFVECKLILHEVPNFRRSLSGTTIKEINFEDLGSPAFNDWEANPENFEILIKALLKTDLKKTLSEINLYSCSIEEDTIDQIIKKYDLSNIEFQIQP</sequence>
<gene>
    <name evidence="2" type="ORF">ECRASSUSDP1_LOCUS1288</name>
</gene>
<dbReference type="AlphaFoldDB" id="A0AAD1U642"/>
<organism evidence="2 3">
    <name type="scientific">Euplotes crassus</name>
    <dbReference type="NCBI Taxonomy" id="5936"/>
    <lineage>
        <taxon>Eukaryota</taxon>
        <taxon>Sar</taxon>
        <taxon>Alveolata</taxon>
        <taxon>Ciliophora</taxon>
        <taxon>Intramacronucleata</taxon>
        <taxon>Spirotrichea</taxon>
        <taxon>Hypotrichia</taxon>
        <taxon>Euplotida</taxon>
        <taxon>Euplotidae</taxon>
        <taxon>Moneuplotes</taxon>
    </lineage>
</organism>
<dbReference type="EMBL" id="CAMPGE010001217">
    <property type="protein sequence ID" value="CAI2359993.1"/>
    <property type="molecule type" value="Genomic_DNA"/>
</dbReference>
<reference evidence="2" key="1">
    <citation type="submission" date="2023-07" db="EMBL/GenBank/DDBJ databases">
        <authorList>
            <consortium name="AG Swart"/>
            <person name="Singh M."/>
            <person name="Singh A."/>
            <person name="Seah K."/>
            <person name="Emmerich C."/>
        </authorList>
    </citation>
    <scope>NUCLEOTIDE SEQUENCE</scope>
    <source>
        <strain evidence="2">DP1</strain>
    </source>
</reference>
<keyword evidence="3" id="KW-1185">Reference proteome</keyword>
<name>A0AAD1U642_EUPCR</name>
<proteinExistence type="predicted"/>
<dbReference type="Proteomes" id="UP001295684">
    <property type="component" value="Unassembled WGS sequence"/>
</dbReference>
<accession>A0AAD1U642</accession>
<protein>
    <submittedName>
        <fullName evidence="2">Uncharacterized protein</fullName>
    </submittedName>
</protein>
<evidence type="ECO:0000313" key="2">
    <source>
        <dbReference type="EMBL" id="CAI2359993.1"/>
    </source>
</evidence>
<evidence type="ECO:0000313" key="3">
    <source>
        <dbReference type="Proteomes" id="UP001295684"/>
    </source>
</evidence>
<comment type="caution">
    <text evidence="2">The sequence shown here is derived from an EMBL/GenBank/DDBJ whole genome shotgun (WGS) entry which is preliminary data.</text>
</comment>
<evidence type="ECO:0000256" key="1">
    <source>
        <dbReference type="SAM" id="MobiDB-lite"/>
    </source>
</evidence>